<dbReference type="Proteomes" id="UP001596113">
    <property type="component" value="Unassembled WGS sequence"/>
</dbReference>
<dbReference type="EMBL" id="JBHSMI010000011">
    <property type="protein sequence ID" value="MFC5402276.1"/>
    <property type="molecule type" value="Genomic_DNA"/>
</dbReference>
<dbReference type="CDD" id="cd06127">
    <property type="entry name" value="DEDDh"/>
    <property type="match status" value="1"/>
</dbReference>
<keyword evidence="2" id="KW-0378">Hydrolase</keyword>
<sequence>MSIERIRGGWTKVPEHLKTRTMLAQLGFKPGGEAVAEVWGGHQWYQLFDEKSAIPKRKFSDKQRAASLESLEIARAKSVAERTCSQCSEVWGKKEIRKQPDGKLICKRCIDYLHREAVYERRVHEGMERFRSWFATDFVILDTESTDLDGEIVEIGIVDRQGNTIFHSLIKPIRPVADDSPATRIHGITNAELEDAPVWADIRNDVRAVLCGKLVLAYNAEFDSKMVANSCSRNGVPLLDGIEWDCVMEAYRLRCGEERWISLANASGRSTAHRAIADCLSTLAVIERQWVDQGLIVTS</sequence>
<dbReference type="Gene3D" id="3.30.420.10">
    <property type="entry name" value="Ribonuclease H-like superfamily/Ribonuclease H"/>
    <property type="match status" value="1"/>
</dbReference>
<dbReference type="InterPro" id="IPR036397">
    <property type="entry name" value="RNaseH_sf"/>
</dbReference>
<dbReference type="SMART" id="SM00479">
    <property type="entry name" value="EXOIII"/>
    <property type="match status" value="1"/>
</dbReference>
<proteinExistence type="predicted"/>
<name>A0ABW0HMN2_9BACL</name>
<protein>
    <submittedName>
        <fullName evidence="5">3'-5' exonuclease</fullName>
    </submittedName>
</protein>
<evidence type="ECO:0000313" key="6">
    <source>
        <dbReference type="Proteomes" id="UP001596113"/>
    </source>
</evidence>
<evidence type="ECO:0000259" key="4">
    <source>
        <dbReference type="SMART" id="SM00479"/>
    </source>
</evidence>
<keyword evidence="1" id="KW-0540">Nuclease</keyword>
<reference evidence="6" key="1">
    <citation type="journal article" date="2019" name="Int. J. Syst. Evol. Microbiol.">
        <title>The Global Catalogue of Microorganisms (GCM) 10K type strain sequencing project: providing services to taxonomists for standard genome sequencing and annotation.</title>
        <authorList>
            <consortium name="The Broad Institute Genomics Platform"/>
            <consortium name="The Broad Institute Genome Sequencing Center for Infectious Disease"/>
            <person name="Wu L."/>
            <person name="Ma J."/>
        </authorList>
    </citation>
    <scope>NUCLEOTIDE SEQUENCE [LARGE SCALE GENOMIC DNA]</scope>
    <source>
        <strain evidence="6">CGMCC 1.18575</strain>
    </source>
</reference>
<evidence type="ECO:0000256" key="3">
    <source>
        <dbReference type="ARBA" id="ARBA00022839"/>
    </source>
</evidence>
<keyword evidence="6" id="KW-1185">Reference proteome</keyword>
<comment type="caution">
    <text evidence="5">The sequence shown here is derived from an EMBL/GenBank/DDBJ whole genome shotgun (WGS) entry which is preliminary data.</text>
</comment>
<dbReference type="Pfam" id="PF00929">
    <property type="entry name" value="RNase_T"/>
    <property type="match status" value="1"/>
</dbReference>
<dbReference type="PANTHER" id="PTHR30231">
    <property type="entry name" value="DNA POLYMERASE III SUBUNIT EPSILON"/>
    <property type="match status" value="1"/>
</dbReference>
<organism evidence="5 6">
    <name type="scientific">Cohnella soli</name>
    <dbReference type="NCBI Taxonomy" id="425005"/>
    <lineage>
        <taxon>Bacteria</taxon>
        <taxon>Bacillati</taxon>
        <taxon>Bacillota</taxon>
        <taxon>Bacilli</taxon>
        <taxon>Bacillales</taxon>
        <taxon>Paenibacillaceae</taxon>
        <taxon>Cohnella</taxon>
    </lineage>
</organism>
<dbReference type="SUPFAM" id="SSF53098">
    <property type="entry name" value="Ribonuclease H-like"/>
    <property type="match status" value="1"/>
</dbReference>
<dbReference type="GO" id="GO:0004527">
    <property type="term" value="F:exonuclease activity"/>
    <property type="evidence" value="ECO:0007669"/>
    <property type="project" value="UniProtKB-KW"/>
</dbReference>
<evidence type="ECO:0000256" key="2">
    <source>
        <dbReference type="ARBA" id="ARBA00022801"/>
    </source>
</evidence>
<accession>A0ABW0HMN2</accession>
<dbReference type="InterPro" id="IPR012337">
    <property type="entry name" value="RNaseH-like_sf"/>
</dbReference>
<dbReference type="PANTHER" id="PTHR30231:SF4">
    <property type="entry name" value="PROTEIN NEN2"/>
    <property type="match status" value="1"/>
</dbReference>
<evidence type="ECO:0000256" key="1">
    <source>
        <dbReference type="ARBA" id="ARBA00022722"/>
    </source>
</evidence>
<dbReference type="InterPro" id="IPR013520">
    <property type="entry name" value="Ribonucl_H"/>
</dbReference>
<feature type="domain" description="Exonuclease" evidence="4">
    <location>
        <begin position="137"/>
        <end position="295"/>
    </location>
</feature>
<keyword evidence="3 5" id="KW-0269">Exonuclease</keyword>
<gene>
    <name evidence="5" type="ORF">ACFPOF_05965</name>
</gene>
<dbReference type="RefSeq" id="WP_378130581.1">
    <property type="nucleotide sequence ID" value="NZ_JBHSMI010000011.1"/>
</dbReference>
<evidence type="ECO:0000313" key="5">
    <source>
        <dbReference type="EMBL" id="MFC5402276.1"/>
    </source>
</evidence>